<sequence length="802" mass="90531">MLKKLYAHSIKRKLILAIAGLHAVLMTIFVIDLVHRQQSFLMQESHVSTSGIAKTLAANSTPWVLSNDLVGLEEIIRSQDQQPNFQFAMITDSNGKILAYHHSKNHTKDLIGKSIKIEPLDIALKNKELAIFSDTKTKIDVAAPIKVNDSLIGWARIHMARDNIYDSIRVISIEGILYTLFAILIGSIFAWRMGSNLTKGIYELIHTTQRVRAGERKITLSLKRKDELQILSDNFQSMLTSLSEKERELYAEKERLEITLMSIGDGVITTDMDGLVTYLNPVAEHLTGWSNHAARGFHIEEVFKIYHELTMDPAENPALKSMATQKITLLANHTVLLNRAGEKISIEDSGAPIIDKSGKIIGAVLVFHDATEARQLRKRLTWQAQHDTLTQLANRQAFETKLDDLISKSIDSPQNQHCLIYIDLDQFKIVNDTVGHAAGDELLKQVASILQQQVRDSDLLARIGGDEFAIVLENCSTSNAEQVAEKVRQVVHNHRFTWNDRIFDIGTSIGIAQMKGLINKANVMSQADVACYIAKEQGRNRVHIFKEDDQVLAREFNNLDWANRIKRAIEDEQFVLYAQKITPLQHIEANETYEVLIRLQPPEGELIFPDQFLPAAERFNLMGELDIYIVKRAYKWLKNNFNNVKLLNINISGQSLDDDKFNNALLELLEKDSKINQKICFEITETTAITHMSASISFLNRIKNHGCSLALDDFGSGFSSFGWLKTLPVDYVKIDGTFVLDVLTDSVDAAMVKAIHSISEEMDIKTIAEFVENQAVSDWLKETGIDYAQGYHFSRPNPLINI</sequence>
<evidence type="ECO:0000313" key="12">
    <source>
        <dbReference type="EMBL" id="WEJ62312.1"/>
    </source>
</evidence>
<dbReference type="SUPFAM" id="SSF141868">
    <property type="entry name" value="EAL domain-like"/>
    <property type="match status" value="1"/>
</dbReference>
<dbReference type="Pfam" id="PF00563">
    <property type="entry name" value="EAL"/>
    <property type="match status" value="1"/>
</dbReference>
<dbReference type="PROSITE" id="PS50112">
    <property type="entry name" value="PAS"/>
    <property type="match status" value="1"/>
</dbReference>
<dbReference type="NCBIfam" id="TIGR00254">
    <property type="entry name" value="GGDEF"/>
    <property type="match status" value="1"/>
</dbReference>
<keyword evidence="2" id="KW-1003">Cell membrane</keyword>
<dbReference type="InterPro" id="IPR043128">
    <property type="entry name" value="Rev_trsase/Diguanyl_cyclase"/>
</dbReference>
<dbReference type="SUPFAM" id="SSF55073">
    <property type="entry name" value="Nucleotide cyclase"/>
    <property type="match status" value="1"/>
</dbReference>
<feature type="domain" description="EAL" evidence="9">
    <location>
        <begin position="558"/>
        <end position="802"/>
    </location>
</feature>
<dbReference type="CDD" id="cd01948">
    <property type="entry name" value="EAL"/>
    <property type="match status" value="1"/>
</dbReference>
<dbReference type="InterPro" id="IPR000700">
    <property type="entry name" value="PAS-assoc_C"/>
</dbReference>
<comment type="subcellular location">
    <subcellularLocation>
        <location evidence="1">Cell membrane</location>
        <topology evidence="1">Multi-pass membrane protein</topology>
    </subcellularLocation>
</comment>
<evidence type="ECO:0000313" key="13">
    <source>
        <dbReference type="Proteomes" id="UP001222275"/>
    </source>
</evidence>
<evidence type="ECO:0000256" key="4">
    <source>
        <dbReference type="ARBA" id="ARBA00022989"/>
    </source>
</evidence>
<keyword evidence="13" id="KW-1185">Reference proteome</keyword>
<evidence type="ECO:0000256" key="3">
    <source>
        <dbReference type="ARBA" id="ARBA00022692"/>
    </source>
</evidence>
<dbReference type="InterPro" id="IPR001633">
    <property type="entry name" value="EAL_dom"/>
</dbReference>
<dbReference type="SMART" id="SM00052">
    <property type="entry name" value="EAL"/>
    <property type="match status" value="1"/>
</dbReference>
<evidence type="ECO:0000256" key="1">
    <source>
        <dbReference type="ARBA" id="ARBA00004651"/>
    </source>
</evidence>
<feature type="domain" description="PAS" evidence="7">
    <location>
        <begin position="252"/>
        <end position="308"/>
    </location>
</feature>
<feature type="transmembrane region" description="Helical" evidence="6">
    <location>
        <begin position="168"/>
        <end position="191"/>
    </location>
</feature>
<feature type="domain" description="HAMP" evidence="10">
    <location>
        <begin position="195"/>
        <end position="247"/>
    </location>
</feature>
<evidence type="ECO:0000259" key="9">
    <source>
        <dbReference type="PROSITE" id="PS50883"/>
    </source>
</evidence>
<evidence type="ECO:0000259" key="10">
    <source>
        <dbReference type="PROSITE" id="PS50885"/>
    </source>
</evidence>
<dbReference type="InterPro" id="IPR033463">
    <property type="entry name" value="sCache_3"/>
</dbReference>
<dbReference type="InterPro" id="IPR000160">
    <property type="entry name" value="GGDEF_dom"/>
</dbReference>
<dbReference type="InterPro" id="IPR013767">
    <property type="entry name" value="PAS_fold"/>
</dbReference>
<dbReference type="Gene3D" id="6.10.340.10">
    <property type="match status" value="1"/>
</dbReference>
<evidence type="ECO:0000259" key="7">
    <source>
        <dbReference type="PROSITE" id="PS50112"/>
    </source>
</evidence>
<dbReference type="NCBIfam" id="TIGR00229">
    <property type="entry name" value="sensory_box"/>
    <property type="match status" value="1"/>
</dbReference>
<feature type="domain" description="PAC" evidence="8">
    <location>
        <begin position="330"/>
        <end position="382"/>
    </location>
</feature>
<dbReference type="PROSITE" id="PS50883">
    <property type="entry name" value="EAL"/>
    <property type="match status" value="1"/>
</dbReference>
<dbReference type="InterPro" id="IPR003660">
    <property type="entry name" value="HAMP_dom"/>
</dbReference>
<reference evidence="12 13" key="1">
    <citation type="submission" date="2022-06" db="EMBL/GenBank/DDBJ databases">
        <title>Thiomicrohabdus sp. nov, an obligately chemolithoautotrophic, sulfur-oxidizing bacterium isolated from beach of Guanyin Mountain. Amoy.</title>
        <authorList>
            <person name="Zhu H."/>
        </authorList>
    </citation>
    <scope>NUCLEOTIDE SEQUENCE [LARGE SCALE GENOMIC DNA]</scope>
    <source>
        <strain evidence="12 13">XGS-01</strain>
    </source>
</reference>
<organism evidence="12 13">
    <name type="scientific">Thiomicrorhabdus lithotrophica</name>
    <dbReference type="NCBI Taxonomy" id="2949997"/>
    <lineage>
        <taxon>Bacteria</taxon>
        <taxon>Pseudomonadati</taxon>
        <taxon>Pseudomonadota</taxon>
        <taxon>Gammaproteobacteria</taxon>
        <taxon>Thiotrichales</taxon>
        <taxon>Piscirickettsiaceae</taxon>
        <taxon>Thiomicrorhabdus</taxon>
    </lineage>
</organism>
<dbReference type="InterPro" id="IPR035965">
    <property type="entry name" value="PAS-like_dom_sf"/>
</dbReference>
<dbReference type="Pfam" id="PF17203">
    <property type="entry name" value="sCache_3_2"/>
    <property type="match status" value="1"/>
</dbReference>
<dbReference type="PANTHER" id="PTHR44757">
    <property type="entry name" value="DIGUANYLATE CYCLASE DGCP"/>
    <property type="match status" value="1"/>
</dbReference>
<dbReference type="CDD" id="cd00130">
    <property type="entry name" value="PAS"/>
    <property type="match status" value="1"/>
</dbReference>
<dbReference type="SUPFAM" id="SSF55785">
    <property type="entry name" value="PYP-like sensor domain (PAS domain)"/>
    <property type="match status" value="1"/>
</dbReference>
<evidence type="ECO:0000259" key="11">
    <source>
        <dbReference type="PROSITE" id="PS50887"/>
    </source>
</evidence>
<evidence type="ECO:0000259" key="8">
    <source>
        <dbReference type="PROSITE" id="PS50113"/>
    </source>
</evidence>
<dbReference type="RefSeq" id="WP_275594569.1">
    <property type="nucleotide sequence ID" value="NZ_CP102381.1"/>
</dbReference>
<dbReference type="PROSITE" id="PS50887">
    <property type="entry name" value="GGDEF"/>
    <property type="match status" value="1"/>
</dbReference>
<name>A0ABY8CAQ1_9GAMM</name>
<dbReference type="EMBL" id="CP102381">
    <property type="protein sequence ID" value="WEJ62312.1"/>
    <property type="molecule type" value="Genomic_DNA"/>
</dbReference>
<keyword evidence="5 6" id="KW-0472">Membrane</keyword>
<keyword evidence="3 6" id="KW-0812">Transmembrane</keyword>
<evidence type="ECO:0000256" key="2">
    <source>
        <dbReference type="ARBA" id="ARBA00022475"/>
    </source>
</evidence>
<proteinExistence type="predicted"/>
<dbReference type="PROSITE" id="PS50113">
    <property type="entry name" value="PAC"/>
    <property type="match status" value="1"/>
</dbReference>
<feature type="domain" description="GGDEF" evidence="11">
    <location>
        <begin position="415"/>
        <end position="547"/>
    </location>
</feature>
<accession>A0ABY8CAQ1</accession>
<dbReference type="PANTHER" id="PTHR44757:SF4">
    <property type="entry name" value="DIGUANYLATE CYCLASE DGCE-RELATED"/>
    <property type="match status" value="1"/>
</dbReference>
<dbReference type="SUPFAM" id="SSF158472">
    <property type="entry name" value="HAMP domain-like"/>
    <property type="match status" value="1"/>
</dbReference>
<dbReference type="InterPro" id="IPR035919">
    <property type="entry name" value="EAL_sf"/>
</dbReference>
<dbReference type="CDD" id="cd01949">
    <property type="entry name" value="GGDEF"/>
    <property type="match status" value="1"/>
</dbReference>
<dbReference type="SMART" id="SM00267">
    <property type="entry name" value="GGDEF"/>
    <property type="match status" value="1"/>
</dbReference>
<protein>
    <submittedName>
        <fullName evidence="12">EAL domain-containing protein</fullName>
    </submittedName>
</protein>
<dbReference type="Pfam" id="PF00989">
    <property type="entry name" value="PAS"/>
    <property type="match status" value="1"/>
</dbReference>
<evidence type="ECO:0000256" key="6">
    <source>
        <dbReference type="SAM" id="Phobius"/>
    </source>
</evidence>
<dbReference type="Pfam" id="PF00990">
    <property type="entry name" value="GGDEF"/>
    <property type="match status" value="1"/>
</dbReference>
<dbReference type="Proteomes" id="UP001222275">
    <property type="component" value="Chromosome"/>
</dbReference>
<dbReference type="PROSITE" id="PS50885">
    <property type="entry name" value="HAMP"/>
    <property type="match status" value="1"/>
</dbReference>
<dbReference type="Gene3D" id="3.20.20.450">
    <property type="entry name" value="EAL domain"/>
    <property type="match status" value="1"/>
</dbReference>
<dbReference type="InterPro" id="IPR029787">
    <property type="entry name" value="Nucleotide_cyclase"/>
</dbReference>
<dbReference type="InterPro" id="IPR000014">
    <property type="entry name" value="PAS"/>
</dbReference>
<feature type="transmembrane region" description="Helical" evidence="6">
    <location>
        <begin position="14"/>
        <end position="34"/>
    </location>
</feature>
<evidence type="ECO:0000256" key="5">
    <source>
        <dbReference type="ARBA" id="ARBA00023136"/>
    </source>
</evidence>
<dbReference type="InterPro" id="IPR052155">
    <property type="entry name" value="Biofilm_reg_signaling"/>
</dbReference>
<dbReference type="Gene3D" id="3.30.450.20">
    <property type="entry name" value="PAS domain"/>
    <property type="match status" value="1"/>
</dbReference>
<gene>
    <name evidence="12" type="ORF">NR989_09865</name>
</gene>
<dbReference type="SMART" id="SM00091">
    <property type="entry name" value="PAS"/>
    <property type="match status" value="1"/>
</dbReference>
<keyword evidence="4 6" id="KW-1133">Transmembrane helix</keyword>
<dbReference type="Gene3D" id="3.30.70.270">
    <property type="match status" value="1"/>
</dbReference>